<evidence type="ECO:0000256" key="5">
    <source>
        <dbReference type="ARBA" id="ARBA00022824"/>
    </source>
</evidence>
<comment type="subunit">
    <text evidence="3">Homodimer.</text>
</comment>
<dbReference type="EMBL" id="JBANMG010000009">
    <property type="protein sequence ID" value="KAK6949100.1"/>
    <property type="molecule type" value="Genomic_DNA"/>
</dbReference>
<accession>A0AAX6M8W6</accession>
<evidence type="ECO:0000256" key="6">
    <source>
        <dbReference type="ARBA" id="ARBA00023136"/>
    </source>
</evidence>
<evidence type="ECO:0000259" key="9">
    <source>
        <dbReference type="PROSITE" id="PS51186"/>
    </source>
</evidence>
<organism evidence="10 11">
    <name type="scientific">Daldinia eschscholtzii</name>
    <dbReference type="NCBI Taxonomy" id="292717"/>
    <lineage>
        <taxon>Eukaryota</taxon>
        <taxon>Fungi</taxon>
        <taxon>Dikarya</taxon>
        <taxon>Ascomycota</taxon>
        <taxon>Pezizomycotina</taxon>
        <taxon>Sordariomycetes</taxon>
        <taxon>Xylariomycetidae</taxon>
        <taxon>Xylariales</taxon>
        <taxon>Hypoxylaceae</taxon>
        <taxon>Daldinia</taxon>
    </lineage>
</organism>
<evidence type="ECO:0000256" key="3">
    <source>
        <dbReference type="ARBA" id="ARBA00011738"/>
    </source>
</evidence>
<dbReference type="PANTHER" id="PTHR13355">
    <property type="entry name" value="GLUCOSAMINE 6-PHOSPHATE N-ACETYLTRANSFERASE"/>
    <property type="match status" value="1"/>
</dbReference>
<dbReference type="Proteomes" id="UP001369815">
    <property type="component" value="Unassembled WGS sequence"/>
</dbReference>
<comment type="subcellular location">
    <subcellularLocation>
        <location evidence="1">Endomembrane system</location>
        <topology evidence="1">Peripheral membrane protein</topology>
    </subcellularLocation>
    <subcellularLocation>
        <location evidence="2">Endoplasmic reticulum membrane</location>
    </subcellularLocation>
</comment>
<keyword evidence="6" id="KW-0472">Membrane</keyword>
<reference evidence="10 11" key="1">
    <citation type="journal article" date="2024" name="Front Chem Biol">
        <title>Unveiling the potential of Daldinia eschscholtzii MFLUCC 19-0629 through bioactivity and bioinformatics studies for enhanced sustainable agriculture production.</title>
        <authorList>
            <person name="Brooks S."/>
            <person name="Weaver J.A."/>
            <person name="Klomchit A."/>
            <person name="Alharthi S.A."/>
            <person name="Onlamun T."/>
            <person name="Nurani R."/>
            <person name="Vong T.K."/>
            <person name="Alberti F."/>
            <person name="Greco C."/>
        </authorList>
    </citation>
    <scope>NUCLEOTIDE SEQUENCE [LARGE SCALE GENOMIC DNA]</scope>
    <source>
        <strain evidence="10">MFLUCC 19-0629</strain>
    </source>
</reference>
<keyword evidence="5" id="KW-0256">Endoplasmic reticulum</keyword>
<dbReference type="Pfam" id="PF00583">
    <property type="entry name" value="Acetyltransf_1"/>
    <property type="match status" value="1"/>
</dbReference>
<evidence type="ECO:0000256" key="2">
    <source>
        <dbReference type="ARBA" id="ARBA00004586"/>
    </source>
</evidence>
<protein>
    <recommendedName>
        <fullName evidence="8">Glucosamine 6-phosphate N-acetyltransferase</fullName>
        <ecNumber evidence="8">2.3.1.4</ecNumber>
    </recommendedName>
</protein>
<dbReference type="GO" id="GO:0006048">
    <property type="term" value="P:UDP-N-acetylglucosamine biosynthetic process"/>
    <property type="evidence" value="ECO:0007669"/>
    <property type="project" value="UniProtKB-UniRule"/>
</dbReference>
<evidence type="ECO:0000256" key="1">
    <source>
        <dbReference type="ARBA" id="ARBA00004184"/>
    </source>
</evidence>
<dbReference type="PANTHER" id="PTHR13355:SF11">
    <property type="entry name" value="GLUCOSAMINE 6-PHOSPHATE N-ACETYLTRANSFERASE"/>
    <property type="match status" value="1"/>
</dbReference>
<dbReference type="InterPro" id="IPR000182">
    <property type="entry name" value="GNAT_dom"/>
</dbReference>
<gene>
    <name evidence="10" type="ORF">Daesc_009173</name>
</gene>
<name>A0AAX6M8W6_9PEZI</name>
<comment type="caution">
    <text evidence="10">The sequence shown here is derived from an EMBL/GenBank/DDBJ whole genome shotgun (WGS) entry which is preliminary data.</text>
</comment>
<keyword evidence="4 8" id="KW-0808">Transferase</keyword>
<evidence type="ECO:0000256" key="4">
    <source>
        <dbReference type="ARBA" id="ARBA00022679"/>
    </source>
</evidence>
<dbReference type="CDD" id="cd04301">
    <property type="entry name" value="NAT_SF"/>
    <property type="match status" value="1"/>
</dbReference>
<keyword evidence="11" id="KW-1185">Reference proteome</keyword>
<dbReference type="EC" id="2.3.1.4" evidence="8"/>
<keyword evidence="7 8" id="KW-0012">Acyltransferase</keyword>
<dbReference type="Gene3D" id="3.40.630.30">
    <property type="match status" value="1"/>
</dbReference>
<dbReference type="FunFam" id="3.40.630.30:FF:000048">
    <property type="entry name" value="Glucosamine 6-phosphate N-acetyltransferase"/>
    <property type="match status" value="1"/>
</dbReference>
<dbReference type="SUPFAM" id="SSF55729">
    <property type="entry name" value="Acyl-CoA N-acyltransferases (Nat)"/>
    <property type="match status" value="1"/>
</dbReference>
<dbReference type="InterPro" id="IPR016181">
    <property type="entry name" value="Acyl_CoA_acyltransferase"/>
</dbReference>
<comment type="catalytic activity">
    <reaction evidence="8">
        <text>D-glucosamine 6-phosphate + acetyl-CoA = N-acetyl-D-glucosamine 6-phosphate + CoA + H(+)</text>
        <dbReference type="Rhea" id="RHEA:10292"/>
        <dbReference type="ChEBI" id="CHEBI:15378"/>
        <dbReference type="ChEBI" id="CHEBI:57287"/>
        <dbReference type="ChEBI" id="CHEBI:57288"/>
        <dbReference type="ChEBI" id="CHEBI:57513"/>
        <dbReference type="ChEBI" id="CHEBI:58725"/>
        <dbReference type="EC" id="2.3.1.4"/>
    </reaction>
</comment>
<dbReference type="PROSITE" id="PS51186">
    <property type="entry name" value="GNAT"/>
    <property type="match status" value="1"/>
</dbReference>
<dbReference type="InterPro" id="IPR039143">
    <property type="entry name" value="GNPNAT1-like"/>
</dbReference>
<evidence type="ECO:0000256" key="8">
    <source>
        <dbReference type="RuleBase" id="RU365086"/>
    </source>
</evidence>
<feature type="domain" description="N-acetyltransferase" evidence="9">
    <location>
        <begin position="25"/>
        <end position="173"/>
    </location>
</feature>
<dbReference type="GO" id="GO:0004343">
    <property type="term" value="F:glucosamine 6-phosphate N-acetyltransferase activity"/>
    <property type="evidence" value="ECO:0007669"/>
    <property type="project" value="UniProtKB-UniRule"/>
</dbReference>
<evidence type="ECO:0000313" key="10">
    <source>
        <dbReference type="EMBL" id="KAK6949100.1"/>
    </source>
</evidence>
<comment type="similarity">
    <text evidence="8">Belongs to the acetyltransferase family. GNA1 subfamily.</text>
</comment>
<evidence type="ECO:0000256" key="7">
    <source>
        <dbReference type="ARBA" id="ARBA00023315"/>
    </source>
</evidence>
<evidence type="ECO:0000313" key="11">
    <source>
        <dbReference type="Proteomes" id="UP001369815"/>
    </source>
</evidence>
<comment type="pathway">
    <text evidence="8">Nucleotide-sugar biosynthesis; UDP-N-acetyl-alpha-D-glucosamine biosynthesis; N-acetyl-alpha-D-glucosamine 1-phosphate from alpha-D-glucosamine 6-phosphate (route I): step 1/2.</text>
</comment>
<dbReference type="AlphaFoldDB" id="A0AAX6M8W6"/>
<sequence>MGSTEALFSASLISPEVAGSFPAGFTIRPLEKGDYAKGFLDCLRVLTWMGDVSEAEFNERFDEMLEAKGTYYFTVIEHAGRIVGTGALVVEKKFIHQRGKCGHIEEISIAKEHQGKGLGLKMIQTLDSVAINLGCYKNILNCGAKNEPFYVKCGYKNSGLEMSHYFEEERDEYHRG</sequence>
<proteinExistence type="inferred from homology"/>
<dbReference type="GO" id="GO:0005789">
    <property type="term" value="C:endoplasmic reticulum membrane"/>
    <property type="evidence" value="ECO:0007669"/>
    <property type="project" value="UniProtKB-SubCell"/>
</dbReference>